<feature type="transmembrane region" description="Helical" evidence="2">
    <location>
        <begin position="36"/>
        <end position="54"/>
    </location>
</feature>
<name>A0ABV0BEP6_9SPHN</name>
<dbReference type="Proteomes" id="UP001427805">
    <property type="component" value="Unassembled WGS sequence"/>
</dbReference>
<protein>
    <recommendedName>
        <fullName evidence="5">Conjugal transfer protein TrbI</fullName>
    </recommendedName>
</protein>
<evidence type="ECO:0008006" key="5">
    <source>
        <dbReference type="Google" id="ProtNLM"/>
    </source>
</evidence>
<proteinExistence type="predicted"/>
<keyword evidence="2" id="KW-1133">Transmembrane helix</keyword>
<evidence type="ECO:0000256" key="2">
    <source>
        <dbReference type="SAM" id="Phobius"/>
    </source>
</evidence>
<evidence type="ECO:0000313" key="4">
    <source>
        <dbReference type="Proteomes" id="UP001427805"/>
    </source>
</evidence>
<dbReference type="EMBL" id="JBDIZK010000012">
    <property type="protein sequence ID" value="MEN3749256.1"/>
    <property type="molecule type" value="Genomic_DNA"/>
</dbReference>
<organism evidence="3 4">
    <name type="scientific">Sphingomonas rustica</name>
    <dbReference type="NCBI Taxonomy" id="3103142"/>
    <lineage>
        <taxon>Bacteria</taxon>
        <taxon>Pseudomonadati</taxon>
        <taxon>Pseudomonadota</taxon>
        <taxon>Alphaproteobacteria</taxon>
        <taxon>Sphingomonadales</taxon>
        <taxon>Sphingomonadaceae</taxon>
        <taxon>Sphingomonas</taxon>
    </lineage>
</organism>
<feature type="compositionally biased region" description="Basic and acidic residues" evidence="1">
    <location>
        <begin position="117"/>
        <end position="128"/>
    </location>
</feature>
<feature type="compositionally biased region" description="Basic residues" evidence="1">
    <location>
        <begin position="23"/>
        <end position="33"/>
    </location>
</feature>
<keyword evidence="2" id="KW-0472">Membrane</keyword>
<evidence type="ECO:0000313" key="3">
    <source>
        <dbReference type="EMBL" id="MEN3749256.1"/>
    </source>
</evidence>
<keyword evidence="4" id="KW-1185">Reference proteome</keyword>
<evidence type="ECO:0000256" key="1">
    <source>
        <dbReference type="SAM" id="MobiDB-lite"/>
    </source>
</evidence>
<dbReference type="RefSeq" id="WP_346248294.1">
    <property type="nucleotide sequence ID" value="NZ_JBDIZK010000012.1"/>
</dbReference>
<comment type="caution">
    <text evidence="3">The sequence shown here is derived from an EMBL/GenBank/DDBJ whole genome shotgun (WGS) entry which is preliminary data.</text>
</comment>
<keyword evidence="2" id="KW-0812">Transmembrane</keyword>
<feature type="compositionally biased region" description="Polar residues" evidence="1">
    <location>
        <begin position="1"/>
        <end position="20"/>
    </location>
</feature>
<feature type="region of interest" description="Disordered" evidence="1">
    <location>
        <begin position="1"/>
        <end position="33"/>
    </location>
</feature>
<gene>
    <name evidence="3" type="ORF">TPR58_18930</name>
</gene>
<accession>A0ABV0BEP6</accession>
<reference evidence="3 4" key="1">
    <citation type="submission" date="2024-05" db="EMBL/GenBank/DDBJ databases">
        <title>Sphingomonas sp. HF-S3 16S ribosomal RNA gene Genome sequencing and assembly.</title>
        <authorList>
            <person name="Lee H."/>
        </authorList>
    </citation>
    <scope>NUCLEOTIDE SEQUENCE [LARGE SCALE GENOMIC DNA]</scope>
    <source>
        <strain evidence="3 4">HF-S3</strain>
    </source>
</reference>
<feature type="region of interest" description="Disordered" evidence="1">
    <location>
        <begin position="66"/>
        <end position="128"/>
    </location>
</feature>
<sequence length="128" mass="13422">MATRQNSTKPRTAPRASTVSKRAAAKPARRHRTSQLIGIASVAAAAVAIGAGIFEVARRMLAPGNAEHDAPDLALDQPHPGPNDRAPDAFRPDPTAEVPESEREGLRPATGPAPSLVRDDAADLDTIH</sequence>